<feature type="region of interest" description="Disordered" evidence="2">
    <location>
        <begin position="28"/>
        <end position="49"/>
    </location>
</feature>
<keyword evidence="4" id="KW-1185">Reference proteome</keyword>
<proteinExistence type="predicted"/>
<evidence type="ECO:0000313" key="4">
    <source>
        <dbReference type="Proteomes" id="UP001642464"/>
    </source>
</evidence>
<evidence type="ECO:0000313" key="3">
    <source>
        <dbReference type="EMBL" id="CAK9017477.1"/>
    </source>
</evidence>
<feature type="non-terminal residue" evidence="3">
    <location>
        <position position="172"/>
    </location>
</feature>
<feature type="coiled-coil region" evidence="1">
    <location>
        <begin position="80"/>
        <end position="107"/>
    </location>
</feature>
<organism evidence="3 4">
    <name type="scientific">Durusdinium trenchii</name>
    <dbReference type="NCBI Taxonomy" id="1381693"/>
    <lineage>
        <taxon>Eukaryota</taxon>
        <taxon>Sar</taxon>
        <taxon>Alveolata</taxon>
        <taxon>Dinophyceae</taxon>
        <taxon>Suessiales</taxon>
        <taxon>Symbiodiniaceae</taxon>
        <taxon>Durusdinium</taxon>
    </lineage>
</organism>
<sequence>VEEEIDLEQRRVRHMEAEHRKRERMLARAAARSVSSSHNMESDGNTRAMRQAEQFEAESAVWQVKNESMQKQVLQLNIYVKQDMEKLDQLNAKLTALREKLETDEAKQWIEEQRQLEEDRWNEEQALGAEVKSLQERRSFDEQACKRAHIEKLKQLAELRKQQATLEPRLAT</sequence>
<evidence type="ECO:0000256" key="1">
    <source>
        <dbReference type="SAM" id="Coils"/>
    </source>
</evidence>
<accession>A0ABP0JSU5</accession>
<comment type="caution">
    <text evidence="3">The sequence shown here is derived from an EMBL/GenBank/DDBJ whole genome shotgun (WGS) entry which is preliminary data.</text>
</comment>
<gene>
    <name evidence="3" type="ORF">SCF082_LOCUS13657</name>
</gene>
<reference evidence="3 4" key="1">
    <citation type="submission" date="2024-02" db="EMBL/GenBank/DDBJ databases">
        <authorList>
            <person name="Chen Y."/>
            <person name="Shah S."/>
            <person name="Dougan E. K."/>
            <person name="Thang M."/>
            <person name="Chan C."/>
        </authorList>
    </citation>
    <scope>NUCLEOTIDE SEQUENCE [LARGE SCALE GENOMIC DNA]</scope>
</reference>
<feature type="non-terminal residue" evidence="3">
    <location>
        <position position="1"/>
    </location>
</feature>
<name>A0ABP0JSU5_9DINO</name>
<keyword evidence="1" id="KW-0175">Coiled coil</keyword>
<dbReference type="Proteomes" id="UP001642464">
    <property type="component" value="Unassembled WGS sequence"/>
</dbReference>
<protein>
    <submittedName>
        <fullName evidence="3">Uncharacterized protein</fullName>
    </submittedName>
</protein>
<dbReference type="EMBL" id="CAXAMM010008483">
    <property type="protein sequence ID" value="CAK9017477.1"/>
    <property type="molecule type" value="Genomic_DNA"/>
</dbReference>
<feature type="compositionally biased region" description="Low complexity" evidence="2">
    <location>
        <begin position="28"/>
        <end position="37"/>
    </location>
</feature>
<evidence type="ECO:0000256" key="2">
    <source>
        <dbReference type="SAM" id="MobiDB-lite"/>
    </source>
</evidence>